<evidence type="ECO:0000256" key="3">
    <source>
        <dbReference type="ARBA" id="ARBA00023235"/>
    </source>
</evidence>
<protein>
    <recommendedName>
        <fullName evidence="4">Peptidyl-prolyl cis-trans isomerase</fullName>
        <shortName evidence="4">PPIase</shortName>
        <ecNumber evidence="4">5.2.1.8</ecNumber>
    </recommendedName>
</protein>
<sequence length="210" mass="24130">MVSINNASFLFQPFDLNLFAKKEIKEKYFNKDAFMTIEYTDKKDVRIKKNFVFELFWNETPKTCLNFAMLCEGLSENKNVTYKNSTFHRIIDDFMMQGGDFTKGNGTGGISIYGEKFDDENFKHKHSEAGLLSMANSGPNTNGSQFFITFKKTTWLDGKHVVFGKIRKEYVSDFLKSFDRGIYLKQTAEPLYTVVITDCGLVDKKITGLL</sequence>
<dbReference type="AlphaFoldDB" id="A0A1W0E5E2"/>
<keyword evidence="3 4" id="KW-0413">Isomerase</keyword>
<dbReference type="PANTHER" id="PTHR11071:SF561">
    <property type="entry name" value="PEPTIDYL-PROLYL CIS-TRANS ISOMERASE D-RELATED"/>
    <property type="match status" value="1"/>
</dbReference>
<feature type="domain" description="PPIase cyclophilin-type" evidence="5">
    <location>
        <begin position="50"/>
        <end position="201"/>
    </location>
</feature>
<dbReference type="Pfam" id="PF00160">
    <property type="entry name" value="Pro_isomerase"/>
    <property type="match status" value="1"/>
</dbReference>
<comment type="catalytic activity">
    <reaction evidence="1 4">
        <text>[protein]-peptidylproline (omega=180) = [protein]-peptidylproline (omega=0)</text>
        <dbReference type="Rhea" id="RHEA:16237"/>
        <dbReference type="Rhea" id="RHEA-COMP:10747"/>
        <dbReference type="Rhea" id="RHEA-COMP:10748"/>
        <dbReference type="ChEBI" id="CHEBI:83833"/>
        <dbReference type="ChEBI" id="CHEBI:83834"/>
        <dbReference type="EC" id="5.2.1.8"/>
    </reaction>
</comment>
<evidence type="ECO:0000313" key="7">
    <source>
        <dbReference type="Proteomes" id="UP000192758"/>
    </source>
</evidence>
<comment type="similarity">
    <text evidence="4">Belongs to the cyclophilin-type PPIase family.</text>
</comment>
<keyword evidence="7" id="KW-1185">Reference proteome</keyword>
<organism evidence="6 7">
    <name type="scientific">Ecytonucleospora hepatopenaei</name>
    <dbReference type="NCBI Taxonomy" id="646526"/>
    <lineage>
        <taxon>Eukaryota</taxon>
        <taxon>Fungi</taxon>
        <taxon>Fungi incertae sedis</taxon>
        <taxon>Microsporidia</taxon>
        <taxon>Enterocytozoonidae</taxon>
        <taxon>Ecytonucleospora</taxon>
    </lineage>
</organism>
<dbReference type="GO" id="GO:0016018">
    <property type="term" value="F:cyclosporin A binding"/>
    <property type="evidence" value="ECO:0007669"/>
    <property type="project" value="TreeGrafter"/>
</dbReference>
<dbReference type="GO" id="GO:0005737">
    <property type="term" value="C:cytoplasm"/>
    <property type="evidence" value="ECO:0007669"/>
    <property type="project" value="TreeGrafter"/>
</dbReference>
<evidence type="ECO:0000256" key="1">
    <source>
        <dbReference type="ARBA" id="ARBA00000971"/>
    </source>
</evidence>
<reference evidence="6 7" key="1">
    <citation type="journal article" date="2017" name="Environ. Microbiol.">
        <title>Decay of the glycolytic pathway and adaptation to intranuclear parasitism within Enterocytozoonidae microsporidia.</title>
        <authorList>
            <person name="Wiredu Boakye D."/>
            <person name="Jaroenlak P."/>
            <person name="Prachumwat A."/>
            <person name="Williams T.A."/>
            <person name="Bateman K.S."/>
            <person name="Itsathitphaisarn O."/>
            <person name="Sritunyalucksana K."/>
            <person name="Paszkiewicz K.H."/>
            <person name="Moore K.A."/>
            <person name="Stentiford G.D."/>
            <person name="Williams B.A."/>
        </authorList>
    </citation>
    <scope>NUCLEOTIDE SEQUENCE [LARGE SCALE GENOMIC DNA]</scope>
    <source>
        <strain evidence="6 7">TH1</strain>
    </source>
</reference>
<evidence type="ECO:0000313" key="6">
    <source>
        <dbReference type="EMBL" id="OQS54475.1"/>
    </source>
</evidence>
<proteinExistence type="inferred from homology"/>
<dbReference type="InterPro" id="IPR002130">
    <property type="entry name" value="Cyclophilin-type_PPIase_dom"/>
</dbReference>
<gene>
    <name evidence="6" type="primary">CYP19-3</name>
    <name evidence="6" type="ORF">EHP00_1060</name>
</gene>
<dbReference type="STRING" id="646526.A0A1W0E5E2"/>
<dbReference type="PROSITE" id="PS50072">
    <property type="entry name" value="CSA_PPIASE_2"/>
    <property type="match status" value="1"/>
</dbReference>
<comment type="caution">
    <text evidence="6">The sequence shown here is derived from an EMBL/GenBank/DDBJ whole genome shotgun (WGS) entry which is preliminary data.</text>
</comment>
<dbReference type="PROSITE" id="PS00170">
    <property type="entry name" value="CSA_PPIASE_1"/>
    <property type="match status" value="1"/>
</dbReference>
<dbReference type="FunFam" id="2.40.100.10:FF:000025">
    <property type="entry name" value="Peptidyl-prolyl cis-trans isomerase CYP19-2"/>
    <property type="match status" value="1"/>
</dbReference>
<dbReference type="OrthoDB" id="193499at2759"/>
<dbReference type="VEuPathDB" id="MicrosporidiaDB:EHP00_1060"/>
<dbReference type="GO" id="GO:0006457">
    <property type="term" value="P:protein folding"/>
    <property type="evidence" value="ECO:0007669"/>
    <property type="project" value="InterPro"/>
</dbReference>
<dbReference type="SUPFAM" id="SSF50891">
    <property type="entry name" value="Cyclophilin-like"/>
    <property type="match status" value="1"/>
</dbReference>
<dbReference type="EMBL" id="MNPJ01000019">
    <property type="protein sequence ID" value="OQS54475.1"/>
    <property type="molecule type" value="Genomic_DNA"/>
</dbReference>
<dbReference type="PRINTS" id="PR00153">
    <property type="entry name" value="CSAPPISMRASE"/>
</dbReference>
<dbReference type="PANTHER" id="PTHR11071">
    <property type="entry name" value="PEPTIDYL-PROLYL CIS-TRANS ISOMERASE"/>
    <property type="match status" value="1"/>
</dbReference>
<keyword evidence="2 4" id="KW-0697">Rotamase</keyword>
<comment type="function">
    <text evidence="4">PPIases accelerate the folding of proteins. It catalyzes the cis-trans isomerization of proline imidic peptide bonds in oligopeptides.</text>
</comment>
<dbReference type="InterPro" id="IPR029000">
    <property type="entry name" value="Cyclophilin-like_dom_sf"/>
</dbReference>
<dbReference type="Gene3D" id="2.40.100.10">
    <property type="entry name" value="Cyclophilin-like"/>
    <property type="match status" value="1"/>
</dbReference>
<evidence type="ECO:0000256" key="4">
    <source>
        <dbReference type="RuleBase" id="RU363019"/>
    </source>
</evidence>
<evidence type="ECO:0000256" key="2">
    <source>
        <dbReference type="ARBA" id="ARBA00023110"/>
    </source>
</evidence>
<name>A0A1W0E5E2_9MICR</name>
<dbReference type="InterPro" id="IPR020892">
    <property type="entry name" value="Cyclophilin-type_PPIase_CS"/>
</dbReference>
<accession>A0A1W0E5E2</accession>
<evidence type="ECO:0000259" key="5">
    <source>
        <dbReference type="PROSITE" id="PS50072"/>
    </source>
</evidence>
<dbReference type="EC" id="5.2.1.8" evidence="4"/>
<dbReference type="GO" id="GO:0003755">
    <property type="term" value="F:peptidyl-prolyl cis-trans isomerase activity"/>
    <property type="evidence" value="ECO:0007669"/>
    <property type="project" value="UniProtKB-UniRule"/>
</dbReference>
<dbReference type="Proteomes" id="UP000192758">
    <property type="component" value="Unassembled WGS sequence"/>
</dbReference>